<dbReference type="RefSeq" id="XP_065654608.1">
    <property type="nucleotide sequence ID" value="XM_065798536.1"/>
</dbReference>
<sequence length="445" mass="51682">MNNGERCDRNWLMFSESTGCFFCYVCKLFSTDYDNVFVKSGFYNWKKAKHTIFGHENSKEHIQCMIKWIEFIKQNTHVDEYMVSQIKREFIYWSAILNRIVAVIRFLAGRGLAFRGHNEVIGSSNNGNYLGMLELLTQFDPVLKQHIDTFGNKGKGNVNYLSKSFCEELIDIMSQKVLTLIITEIKKAKYWGIIADSTPDIFHVDQLSVIFRYYLNGHVYERFFCFLQIKSHDGKSLITDILDLLERYDIDITNCRGQAYDNASNMSGKYSGLQARLKERSELAFYIPCAGHSLNLVGQCSVSECINSINYFGVLQSLYSFFVASTHRWDLLKKIMLHSSAYQIHDGHEALCHIAEGTEEKSGTRHEALCLLNKITKLEFAFMAVLWHHLLKRFNAVSKFLQKVELDLHTASKLRTTRRSESWGYSNGRSEAWEFQIFRRITEFK</sequence>
<dbReference type="PANTHER" id="PTHR45749:SF23">
    <property type="entry name" value="ZINC FINGER MYM-TYPE PROTEIN 1-LIKE"/>
    <property type="match status" value="1"/>
</dbReference>
<proteinExistence type="predicted"/>
<protein>
    <submittedName>
        <fullName evidence="3">Zinc finger MYM-type protein 1-like</fullName>
    </submittedName>
</protein>
<keyword evidence="2" id="KW-1185">Reference proteome</keyword>
<gene>
    <name evidence="3" type="primary">LOC136081235</name>
</gene>
<name>A0ABM4BZD6_HYDVU</name>
<dbReference type="SUPFAM" id="SSF53098">
    <property type="entry name" value="Ribonuclease H-like"/>
    <property type="match status" value="1"/>
</dbReference>
<dbReference type="InterPro" id="IPR006580">
    <property type="entry name" value="Znf_TTF"/>
</dbReference>
<dbReference type="SMART" id="SM00597">
    <property type="entry name" value="ZnF_TTF"/>
    <property type="match status" value="1"/>
</dbReference>
<dbReference type="Proteomes" id="UP001652625">
    <property type="component" value="Chromosome 06"/>
</dbReference>
<accession>A0ABM4BZD6</accession>
<evidence type="ECO:0000313" key="2">
    <source>
        <dbReference type="Proteomes" id="UP001652625"/>
    </source>
</evidence>
<feature type="domain" description="TTF-type" evidence="1">
    <location>
        <begin position="1"/>
        <end position="78"/>
    </location>
</feature>
<dbReference type="InterPro" id="IPR025398">
    <property type="entry name" value="DUF4371"/>
</dbReference>
<dbReference type="GeneID" id="136081235"/>
<evidence type="ECO:0000313" key="3">
    <source>
        <dbReference type="RefSeq" id="XP_065654608.1"/>
    </source>
</evidence>
<dbReference type="Pfam" id="PF14291">
    <property type="entry name" value="DUF4371"/>
    <property type="match status" value="1"/>
</dbReference>
<dbReference type="PANTHER" id="PTHR45749">
    <property type="match status" value="1"/>
</dbReference>
<reference evidence="3" key="1">
    <citation type="submission" date="2025-08" db="UniProtKB">
        <authorList>
            <consortium name="RefSeq"/>
        </authorList>
    </citation>
    <scope>IDENTIFICATION</scope>
</reference>
<organism evidence="2 3">
    <name type="scientific">Hydra vulgaris</name>
    <name type="common">Hydra</name>
    <name type="synonym">Hydra attenuata</name>
    <dbReference type="NCBI Taxonomy" id="6087"/>
    <lineage>
        <taxon>Eukaryota</taxon>
        <taxon>Metazoa</taxon>
        <taxon>Cnidaria</taxon>
        <taxon>Hydrozoa</taxon>
        <taxon>Hydroidolina</taxon>
        <taxon>Anthoathecata</taxon>
        <taxon>Aplanulata</taxon>
        <taxon>Hydridae</taxon>
        <taxon>Hydra</taxon>
    </lineage>
</organism>
<dbReference type="InterPro" id="IPR012337">
    <property type="entry name" value="RNaseH-like_sf"/>
</dbReference>
<evidence type="ECO:0000259" key="1">
    <source>
        <dbReference type="SMART" id="SM00597"/>
    </source>
</evidence>